<evidence type="ECO:0000259" key="2">
    <source>
        <dbReference type="Pfam" id="PF06985"/>
    </source>
</evidence>
<dbReference type="Proteomes" id="UP000293195">
    <property type="component" value="Unassembled WGS sequence"/>
</dbReference>
<keyword evidence="4" id="KW-1185">Reference proteome</keyword>
<comment type="caution">
    <text evidence="3">The sequence shown here is derived from an EMBL/GenBank/DDBJ whole genome shotgun (WGS) entry which is preliminary data.</text>
</comment>
<evidence type="ECO:0000313" key="4">
    <source>
        <dbReference type="Proteomes" id="UP000293195"/>
    </source>
</evidence>
<proteinExistence type="predicted"/>
<reference evidence="4" key="1">
    <citation type="journal article" date="2019" name="bioRxiv">
        <title>Genomics, evolutionary history and diagnostics of the Alternaria alternata species group including apple and Asian pear pathotypes.</title>
        <authorList>
            <person name="Armitage A.D."/>
            <person name="Cockerton H.M."/>
            <person name="Sreenivasaprasad S."/>
            <person name="Woodhall J.W."/>
            <person name="Lane C.R."/>
            <person name="Harrison R.J."/>
            <person name="Clarkson J.P."/>
        </authorList>
    </citation>
    <scope>NUCLEOTIDE SEQUENCE [LARGE SCALE GENOMIC DNA]</scope>
    <source>
        <strain evidence="4">FERA 635</strain>
    </source>
</reference>
<sequence length="725" mass="82504">MKGSEEEPGTKRKLYDLVQDSDNINEQDDDGIKDPKRTFYQSETPALSQECSTSFQSNDICDECRSLNLHILLKEFHDADIYSAPKRYAAPWERDEDGTCLRVGVGFRYRRTQFACALCRALAASRITTGKTSGAKKVRVQDNGDEIKVTLFPTWTFNRSSDSGRRIVCLILAPQESSVNHSGLRHHAMHNGSLVLFENSTDLELFHPQPISPSLDCELVGSWLKYCTKYHRLLCHLEPVPVSGVQVIDCTTLEIEHYNASTPYVSLSYVWGKSNDACGPVKTIGGRKALPQLLPRVIKDSIKVTKALGYRYLWIDKFCIDQDAADLKHDQIQQMDAIYANSQLTIIGAAGQDESYGLPGVGARNRPHQFITKLDGATVLWNPNDPHEAISQSRWSSRGWTFQEALLSRRRLVFTEDQVYFQCNTMNCFESNHCALDKLHVKDKSKTLETVRSGIFGQTKLQPFGKLVRDKESLNESFRRYLSYVEDYTSRNLSFDEDSLNAFQGIIKQFSQERYAFNHVWGLAYPSNGPRSLDVFVQSLTWMHRTKTKARRRDLFPSWTWAGWEGHIEYEVSRSKNVCFDNALHDLRFQGLADGSLSLEELGEHRSHAVLRITATALSLGPSAYRGAEQARMPWRIASHEAILSWSSGDRTDAELAEMFKDTSRWQFVYIGAVRAVYKSYFVMILELGESGLRWQRVGMFRVVAYNGTFKHSLKGNPTSTYEIE</sequence>
<dbReference type="Pfam" id="PF06985">
    <property type="entry name" value="HET"/>
    <property type="match status" value="1"/>
</dbReference>
<dbReference type="PANTHER" id="PTHR33112">
    <property type="entry name" value="DOMAIN PROTEIN, PUTATIVE-RELATED"/>
    <property type="match status" value="1"/>
</dbReference>
<feature type="region of interest" description="Disordered" evidence="1">
    <location>
        <begin position="1"/>
        <end position="35"/>
    </location>
</feature>
<dbReference type="InterPro" id="IPR010730">
    <property type="entry name" value="HET"/>
</dbReference>
<accession>A0ABY0FSC9</accession>
<dbReference type="EMBL" id="PDXF01000107">
    <property type="protein sequence ID" value="RYN88124.1"/>
    <property type="molecule type" value="Genomic_DNA"/>
</dbReference>
<organism evidence="3 4">
    <name type="scientific">Alternaria tenuissima</name>
    <dbReference type="NCBI Taxonomy" id="119927"/>
    <lineage>
        <taxon>Eukaryota</taxon>
        <taxon>Fungi</taxon>
        <taxon>Dikarya</taxon>
        <taxon>Ascomycota</taxon>
        <taxon>Pezizomycotina</taxon>
        <taxon>Dothideomycetes</taxon>
        <taxon>Pleosporomycetidae</taxon>
        <taxon>Pleosporales</taxon>
        <taxon>Pleosporineae</taxon>
        <taxon>Pleosporaceae</taxon>
        <taxon>Alternaria</taxon>
        <taxon>Alternaria sect. Alternaria</taxon>
        <taxon>Alternaria alternata complex</taxon>
    </lineage>
</organism>
<gene>
    <name evidence="3" type="ORF">AA0119_g12132</name>
</gene>
<evidence type="ECO:0000256" key="1">
    <source>
        <dbReference type="SAM" id="MobiDB-lite"/>
    </source>
</evidence>
<feature type="compositionally biased region" description="Basic and acidic residues" evidence="1">
    <location>
        <begin position="1"/>
        <end position="15"/>
    </location>
</feature>
<dbReference type="PANTHER" id="PTHR33112:SF1">
    <property type="entry name" value="HETEROKARYON INCOMPATIBILITY DOMAIN-CONTAINING PROTEIN"/>
    <property type="match status" value="1"/>
</dbReference>
<name>A0ABY0FSC9_9PLEO</name>
<protein>
    <recommendedName>
        <fullName evidence="2">Heterokaryon incompatibility domain-containing protein</fullName>
    </recommendedName>
</protein>
<evidence type="ECO:0000313" key="3">
    <source>
        <dbReference type="EMBL" id="RYN88124.1"/>
    </source>
</evidence>
<feature type="domain" description="Heterokaryon incompatibility" evidence="2">
    <location>
        <begin position="264"/>
        <end position="404"/>
    </location>
</feature>